<dbReference type="InterPro" id="IPR032675">
    <property type="entry name" value="LRR_dom_sf"/>
</dbReference>
<sequence>MHRALGIVEVVEMICEELGPEPGLSSRKRHARRSDLARLARASSTFLNPALNVLWRHQGTILNLLKCMPSDVWDFTVSKLDEDDTSDEEDDILSLVAVLQRLPTRADFDRCLFYCHRVKSFDADEEHFLEPSHVTSSGAPCADPHSFHFVRLFIAARITQIRITCDYSDEDLSETFQMLSSRCSNLKNVGFYGQPAPGLSEFVCSLHGLERLGASGLDPTALSHLARLPTLHSLSLGCNPPIIFFPPSSDRCIPFPALKFLTYRSIELAPRLFEFLIKCSLVELTIFDPAVSTQAIARQFYSALATHCSHSSLEKITVMKGYGKISKSQRDMYLIGGEILRPLFAFTNLVDVSLSHPVGVDLDDIVVREMACAWPRIKFLALSPERSHRIHPRVTLQGIYAFAQHCPRLCVLHLAFDATVVPKIRVKAKERACQRSLHEINVAHSPIRKSSSVAKFLSEIFPELDTITTLHSQIMEWRFDAKLATFDEIWSKVEQWLW</sequence>
<dbReference type="EMBL" id="JACAZH010000003">
    <property type="protein sequence ID" value="KAF7373387.1"/>
    <property type="molecule type" value="Genomic_DNA"/>
</dbReference>
<dbReference type="OrthoDB" id="3255541at2759"/>
<keyword evidence="2" id="KW-1185">Reference proteome</keyword>
<dbReference type="Gene3D" id="3.80.10.10">
    <property type="entry name" value="Ribonuclease Inhibitor"/>
    <property type="match status" value="1"/>
</dbReference>
<dbReference type="SUPFAM" id="SSF52047">
    <property type="entry name" value="RNI-like"/>
    <property type="match status" value="1"/>
</dbReference>
<proteinExistence type="predicted"/>
<comment type="caution">
    <text evidence="1">The sequence shown here is derived from an EMBL/GenBank/DDBJ whole genome shotgun (WGS) entry which is preliminary data.</text>
</comment>
<reference evidence="1" key="1">
    <citation type="submission" date="2020-05" db="EMBL/GenBank/DDBJ databases">
        <title>Mycena genomes resolve the evolution of fungal bioluminescence.</title>
        <authorList>
            <person name="Tsai I.J."/>
        </authorList>
    </citation>
    <scope>NUCLEOTIDE SEQUENCE</scope>
    <source>
        <strain evidence="1">160909Yilan</strain>
    </source>
</reference>
<dbReference type="AlphaFoldDB" id="A0A8H6Z9N8"/>
<dbReference type="Proteomes" id="UP000623467">
    <property type="component" value="Unassembled WGS sequence"/>
</dbReference>
<protein>
    <submittedName>
        <fullName evidence="1">Uncharacterized protein</fullName>
    </submittedName>
</protein>
<accession>A0A8H6Z9N8</accession>
<evidence type="ECO:0000313" key="1">
    <source>
        <dbReference type="EMBL" id="KAF7373387.1"/>
    </source>
</evidence>
<organism evidence="1 2">
    <name type="scientific">Mycena sanguinolenta</name>
    <dbReference type="NCBI Taxonomy" id="230812"/>
    <lineage>
        <taxon>Eukaryota</taxon>
        <taxon>Fungi</taxon>
        <taxon>Dikarya</taxon>
        <taxon>Basidiomycota</taxon>
        <taxon>Agaricomycotina</taxon>
        <taxon>Agaricomycetes</taxon>
        <taxon>Agaricomycetidae</taxon>
        <taxon>Agaricales</taxon>
        <taxon>Marasmiineae</taxon>
        <taxon>Mycenaceae</taxon>
        <taxon>Mycena</taxon>
    </lineage>
</organism>
<evidence type="ECO:0000313" key="2">
    <source>
        <dbReference type="Proteomes" id="UP000623467"/>
    </source>
</evidence>
<name>A0A8H6Z9N8_9AGAR</name>
<gene>
    <name evidence="1" type="ORF">MSAN_00548300</name>
</gene>